<sequence>MRELSQGTICCRLMLCVIMRCCSMNGVNVSRVKSESGMEWSWYHRNNLTLLTLVRTLGQFMRNYDNVSRVKSESGMEWSWYHRNNLTLLTLVRTLGQFMRNYDN</sequence>
<dbReference type="AlphaFoldDB" id="A0A8D9FGW7"/>
<dbReference type="EMBL" id="HBUF01657226">
    <property type="protein sequence ID" value="CAG6788011.1"/>
    <property type="molecule type" value="Transcribed_RNA"/>
</dbReference>
<proteinExistence type="predicted"/>
<evidence type="ECO:0000313" key="2">
    <source>
        <dbReference type="EMBL" id="CAG6788010.1"/>
    </source>
</evidence>
<evidence type="ECO:0000256" key="1">
    <source>
        <dbReference type="SAM" id="SignalP"/>
    </source>
</evidence>
<feature type="signal peptide" evidence="1">
    <location>
        <begin position="1"/>
        <end position="26"/>
    </location>
</feature>
<reference evidence="2" key="1">
    <citation type="submission" date="2021-05" db="EMBL/GenBank/DDBJ databases">
        <authorList>
            <person name="Alioto T."/>
            <person name="Alioto T."/>
            <person name="Gomez Garrido J."/>
        </authorList>
    </citation>
    <scope>NUCLEOTIDE SEQUENCE</scope>
</reference>
<keyword evidence="1" id="KW-0732">Signal</keyword>
<name>A0A8D9FGW7_9HEMI</name>
<dbReference type="EMBL" id="HBUF01657227">
    <property type="protein sequence ID" value="CAG6788012.1"/>
    <property type="molecule type" value="Transcribed_RNA"/>
</dbReference>
<feature type="chain" id="PRO_5036263066" description="Secreted protein" evidence="1">
    <location>
        <begin position="27"/>
        <end position="104"/>
    </location>
</feature>
<dbReference type="EMBL" id="HBUF01657225">
    <property type="protein sequence ID" value="CAG6788010.1"/>
    <property type="molecule type" value="Transcribed_RNA"/>
</dbReference>
<accession>A0A8D9FGW7</accession>
<organism evidence="2">
    <name type="scientific">Cacopsylla melanoneura</name>
    <dbReference type="NCBI Taxonomy" id="428564"/>
    <lineage>
        <taxon>Eukaryota</taxon>
        <taxon>Metazoa</taxon>
        <taxon>Ecdysozoa</taxon>
        <taxon>Arthropoda</taxon>
        <taxon>Hexapoda</taxon>
        <taxon>Insecta</taxon>
        <taxon>Pterygota</taxon>
        <taxon>Neoptera</taxon>
        <taxon>Paraneoptera</taxon>
        <taxon>Hemiptera</taxon>
        <taxon>Sternorrhyncha</taxon>
        <taxon>Psylloidea</taxon>
        <taxon>Psyllidae</taxon>
        <taxon>Psyllinae</taxon>
        <taxon>Cacopsylla</taxon>
    </lineage>
</organism>
<protein>
    <recommendedName>
        <fullName evidence="3">Secreted protein</fullName>
    </recommendedName>
</protein>
<evidence type="ECO:0008006" key="3">
    <source>
        <dbReference type="Google" id="ProtNLM"/>
    </source>
</evidence>